<accession>A0ABQ9GG06</accession>
<name>A0ABQ9GG06_9NEOP</name>
<protein>
    <submittedName>
        <fullName evidence="1">Uncharacterized protein</fullName>
    </submittedName>
</protein>
<dbReference type="Proteomes" id="UP001159363">
    <property type="component" value="Chromosome 12"/>
</dbReference>
<keyword evidence="2" id="KW-1185">Reference proteome</keyword>
<evidence type="ECO:0000313" key="1">
    <source>
        <dbReference type="EMBL" id="KAJ8870701.1"/>
    </source>
</evidence>
<sequence length="173" mass="19348">MRHLLLQKNAKKTLSTEKYVTSSSVIIVAKGLENVYKELLKRDFHVQTRSVLVKINEGTAARLGNVDKSNTISIASFLDPRFKDIIFNPSAKQSVNRMLINMVADAINSNERNVGTSSSPAEKPLGDVLTACDHFYAEESKFKPCRTSESKAIIEVPRYLHDNLLPTNEVPMQ</sequence>
<organism evidence="1 2">
    <name type="scientific">Dryococelus australis</name>
    <dbReference type="NCBI Taxonomy" id="614101"/>
    <lineage>
        <taxon>Eukaryota</taxon>
        <taxon>Metazoa</taxon>
        <taxon>Ecdysozoa</taxon>
        <taxon>Arthropoda</taxon>
        <taxon>Hexapoda</taxon>
        <taxon>Insecta</taxon>
        <taxon>Pterygota</taxon>
        <taxon>Neoptera</taxon>
        <taxon>Polyneoptera</taxon>
        <taxon>Phasmatodea</taxon>
        <taxon>Verophasmatodea</taxon>
        <taxon>Anareolatae</taxon>
        <taxon>Phasmatidae</taxon>
        <taxon>Eurycanthinae</taxon>
        <taxon>Dryococelus</taxon>
    </lineage>
</organism>
<gene>
    <name evidence="1" type="ORF">PR048_029726</name>
</gene>
<proteinExistence type="predicted"/>
<comment type="caution">
    <text evidence="1">The sequence shown here is derived from an EMBL/GenBank/DDBJ whole genome shotgun (WGS) entry which is preliminary data.</text>
</comment>
<evidence type="ECO:0000313" key="2">
    <source>
        <dbReference type="Proteomes" id="UP001159363"/>
    </source>
</evidence>
<reference evidence="1 2" key="1">
    <citation type="submission" date="2023-02" db="EMBL/GenBank/DDBJ databases">
        <title>LHISI_Scaffold_Assembly.</title>
        <authorList>
            <person name="Stuart O.P."/>
            <person name="Cleave R."/>
            <person name="Magrath M.J.L."/>
            <person name="Mikheyev A.S."/>
        </authorList>
    </citation>
    <scope>NUCLEOTIDE SEQUENCE [LARGE SCALE GENOMIC DNA]</scope>
    <source>
        <strain evidence="1">Daus_M_001</strain>
        <tissue evidence="1">Leg muscle</tissue>
    </source>
</reference>
<dbReference type="EMBL" id="JARBHB010000013">
    <property type="protein sequence ID" value="KAJ8870701.1"/>
    <property type="molecule type" value="Genomic_DNA"/>
</dbReference>
<dbReference type="SUPFAM" id="SSF53098">
    <property type="entry name" value="Ribonuclease H-like"/>
    <property type="match status" value="1"/>
</dbReference>
<dbReference type="InterPro" id="IPR012337">
    <property type="entry name" value="RNaseH-like_sf"/>
</dbReference>